<name>A0A4U5NN60_POPAL</name>
<protein>
    <recommendedName>
        <fullName evidence="3">Aminotransferase class V domain-containing protein</fullName>
    </recommendedName>
</protein>
<dbReference type="STRING" id="43335.A0A4U5NN60"/>
<sequence>MSFPSLFVKLIGKLQDLMHLSLWKPISQCAALLLDKKSRRKDGSETGLDIKRDSSILRKLQEHKLREALEEASEDGLLLKSQDMESETPANQDESLGRSRSLARLHAQREFLRATALAAERIFENEESIPDLHEAFSKFLMMYPKYQSSEKVDQLRSDEYAHLSPKVCLDYCGFGLFSYLQSLHYWDSSTFSLSEITANLSNHALYGGAEKGTVEYDIKTRIMDYLNIPEHEYGLVFTVSRGSAFKLLAESYPFHTNKKLLTMFDYESQSVNWMAQSAKEKGAKVYNAWFKWPTLKLCSTDLRKQISNKKRRKKDSAVGLFVFPVQSRVTGVKYSYQWMALAQQNHWHVLLDAGSLGPKDMDSLGLSLFRPDFIITSFYRVFGYDPTGFGCLLIKKSVMGSLQNQSGSTGSGMVKITPEFPMYLSDSVDGLDGLVGIEDDEVAGNAEKATENHPVTQLPAFSGAFTSSQVRDVFETEMEHENSSDRDGTSTIFEETESISVGEVMKSPVFSEDESSDNSFWIDLGQSPLGSDSAGQLNKPKLSSPLPPFWLSVKKNNARLSPKPTSKVYGSPMYDDKGVNSGSHDDHHVLSFDAAVLSVSQELDHVKEVSEEEQFSGTDLSSRNNKKGSDRLHVHEIEEEPGTSFFSNSAINRSHLNNSTSGLQHNLTNGSTAAICSEMKESAIRRETEGEFRLLGRREGSRYGGGGRFFGLEENGHSSRGRRVSFSMEDNHKERLSHTLEPGEISATSLDDEDYSTDGEYVDGQDWDRREPEIICRHLDHVNMLGLNKTTLRLRYLINWLVTSLLQLRLPSPDGDGRVNLVHIYGPKIKYERGAAVAFNVRDRNRGLINPEVVQKLAEREGVSLGIGFLSHIRILDSPRPQYGAVNLEDTSLCRPMENGHHNGKRGFIRVEVVTASLGFLTNFEDVYKLWAFVSKFLNPTFINDGGLPTVEEGTEA</sequence>
<dbReference type="PANTHER" id="PTHR14237">
    <property type="entry name" value="MOLYBDOPTERIN COFACTOR SULFURASE MOSC"/>
    <property type="match status" value="1"/>
</dbReference>
<dbReference type="SUPFAM" id="SSF53383">
    <property type="entry name" value="PLP-dependent transferases"/>
    <property type="match status" value="1"/>
</dbReference>
<dbReference type="InterPro" id="IPR015424">
    <property type="entry name" value="PyrdxlP-dep_Trfase"/>
</dbReference>
<gene>
    <name evidence="2" type="ORF">D5086_0000258600</name>
</gene>
<feature type="region of interest" description="Disordered" evidence="1">
    <location>
        <begin position="78"/>
        <end position="98"/>
    </location>
</feature>
<comment type="caution">
    <text evidence="2">The sequence shown here is derived from an EMBL/GenBank/DDBJ whole genome shotgun (WGS) entry which is preliminary data.</text>
</comment>
<dbReference type="InterPro" id="IPR015421">
    <property type="entry name" value="PyrdxlP-dep_Trfase_major"/>
</dbReference>
<evidence type="ECO:0008006" key="3">
    <source>
        <dbReference type="Google" id="ProtNLM"/>
    </source>
</evidence>
<dbReference type="PANTHER" id="PTHR14237:SF14">
    <property type="entry name" value="PYRIDOXAL PHOSPHATE (PLP)-DEPENDENT TRANSFERASES SUPERFAMILY PROTEIN"/>
    <property type="match status" value="1"/>
</dbReference>
<organism evidence="2">
    <name type="scientific">Populus alba</name>
    <name type="common">White poplar</name>
    <dbReference type="NCBI Taxonomy" id="43335"/>
    <lineage>
        <taxon>Eukaryota</taxon>
        <taxon>Viridiplantae</taxon>
        <taxon>Streptophyta</taxon>
        <taxon>Embryophyta</taxon>
        <taxon>Tracheophyta</taxon>
        <taxon>Spermatophyta</taxon>
        <taxon>Magnoliopsida</taxon>
        <taxon>eudicotyledons</taxon>
        <taxon>Gunneridae</taxon>
        <taxon>Pentapetalae</taxon>
        <taxon>rosids</taxon>
        <taxon>fabids</taxon>
        <taxon>Malpighiales</taxon>
        <taxon>Salicaceae</taxon>
        <taxon>Saliceae</taxon>
        <taxon>Populus</taxon>
    </lineage>
</organism>
<proteinExistence type="predicted"/>
<evidence type="ECO:0000313" key="2">
    <source>
        <dbReference type="EMBL" id="TKR84366.1"/>
    </source>
</evidence>
<dbReference type="EMBL" id="RCHU01001010">
    <property type="protein sequence ID" value="TKR84366.1"/>
    <property type="molecule type" value="Genomic_DNA"/>
</dbReference>
<dbReference type="Gene3D" id="3.40.640.10">
    <property type="entry name" value="Type I PLP-dependent aspartate aminotransferase-like (Major domain)"/>
    <property type="match status" value="1"/>
</dbReference>
<reference evidence="2" key="1">
    <citation type="submission" date="2018-10" db="EMBL/GenBank/DDBJ databases">
        <title>Population genomic analysis revealed the cold adaptation of white poplar.</title>
        <authorList>
            <person name="Liu Y.-J."/>
        </authorList>
    </citation>
    <scope>NUCLEOTIDE SEQUENCE [LARGE SCALE GENOMIC DNA]</scope>
    <source>
        <strain evidence="2">PAL-ZL1</strain>
    </source>
</reference>
<dbReference type="AlphaFoldDB" id="A0A4U5NN60"/>
<feature type="region of interest" description="Disordered" evidence="1">
    <location>
        <begin position="608"/>
        <end position="628"/>
    </location>
</feature>
<accession>A0A4U5NN60</accession>
<evidence type="ECO:0000256" key="1">
    <source>
        <dbReference type="SAM" id="MobiDB-lite"/>
    </source>
</evidence>